<dbReference type="InterPro" id="IPR029044">
    <property type="entry name" value="Nucleotide-diphossugar_trans"/>
</dbReference>
<feature type="domain" description="Glycosyltransferase 2-like" evidence="2">
    <location>
        <begin position="10"/>
        <end position="168"/>
    </location>
</feature>
<dbReference type="PANTHER" id="PTHR48090:SF7">
    <property type="entry name" value="RFBJ PROTEIN"/>
    <property type="match status" value="1"/>
</dbReference>
<keyword evidence="4" id="KW-1185">Reference proteome</keyword>
<evidence type="ECO:0000259" key="2">
    <source>
        <dbReference type="Pfam" id="PF00535"/>
    </source>
</evidence>
<protein>
    <submittedName>
        <fullName evidence="3">Glycosyltransferase family 2 protein</fullName>
    </submittedName>
</protein>
<comment type="similarity">
    <text evidence="1">Belongs to the glycosyltransferase 2 family.</text>
</comment>
<evidence type="ECO:0000313" key="4">
    <source>
        <dbReference type="Proteomes" id="UP001072034"/>
    </source>
</evidence>
<gene>
    <name evidence="3" type="ORF">OHJ16_09100</name>
</gene>
<dbReference type="EMBL" id="JAPTMY010000018">
    <property type="protein sequence ID" value="MCZ0858198.1"/>
    <property type="molecule type" value="Genomic_DNA"/>
</dbReference>
<dbReference type="Pfam" id="PF00535">
    <property type="entry name" value="Glycos_transf_2"/>
    <property type="match status" value="1"/>
</dbReference>
<dbReference type="InterPro" id="IPR050256">
    <property type="entry name" value="Glycosyltransferase_2"/>
</dbReference>
<evidence type="ECO:0000313" key="3">
    <source>
        <dbReference type="EMBL" id="MCZ0858198.1"/>
    </source>
</evidence>
<accession>A0ABT4IAS3</accession>
<dbReference type="Gene3D" id="3.90.550.10">
    <property type="entry name" value="Spore Coat Polysaccharide Biosynthesis Protein SpsA, Chain A"/>
    <property type="match status" value="1"/>
</dbReference>
<sequence length="241" mass="25741">MAPPTHDTLVIIPAWNEADVLGGVLQEVLDTVGSLADLVVVSDGSTDATADIARAAGVPVLDLSINLGVGGAMRAGYLYAQRHGYRYTVQLDADGQHAPGEITSLLRCAEEDRADLVIGARFAGKGEYSVRGPRWWAMKVLSFILSRVCGTRLTDTTSGFKLAGRRAIALFAREYPAEYLGDTIEALVIAARANLVVRQVPVAMRPRAGGKPSQNPIKAARFLGRAFVALGISLTRPTQKK</sequence>
<dbReference type="Proteomes" id="UP001072034">
    <property type="component" value="Unassembled WGS sequence"/>
</dbReference>
<proteinExistence type="inferred from homology"/>
<comment type="caution">
    <text evidence="3">The sequence shown here is derived from an EMBL/GenBank/DDBJ whole genome shotgun (WGS) entry which is preliminary data.</text>
</comment>
<dbReference type="InterPro" id="IPR001173">
    <property type="entry name" value="Glyco_trans_2-like"/>
</dbReference>
<evidence type="ECO:0000256" key="1">
    <source>
        <dbReference type="ARBA" id="ARBA00006739"/>
    </source>
</evidence>
<organism evidence="3 4">
    <name type="scientific">Actinomyces israelii</name>
    <dbReference type="NCBI Taxonomy" id="1659"/>
    <lineage>
        <taxon>Bacteria</taxon>
        <taxon>Bacillati</taxon>
        <taxon>Actinomycetota</taxon>
        <taxon>Actinomycetes</taxon>
        <taxon>Actinomycetales</taxon>
        <taxon>Actinomycetaceae</taxon>
        <taxon>Actinomyces</taxon>
    </lineage>
</organism>
<dbReference type="PANTHER" id="PTHR48090">
    <property type="entry name" value="UNDECAPRENYL-PHOSPHATE 4-DEOXY-4-FORMAMIDO-L-ARABINOSE TRANSFERASE-RELATED"/>
    <property type="match status" value="1"/>
</dbReference>
<dbReference type="CDD" id="cd04179">
    <property type="entry name" value="DPM_DPG-synthase_like"/>
    <property type="match status" value="1"/>
</dbReference>
<reference evidence="3" key="1">
    <citation type="submission" date="2022-10" db="EMBL/GenBank/DDBJ databases">
        <title>Genome sequence of Actinomyces israelii ATCC 10048.</title>
        <authorList>
            <person name="Watt R.M."/>
            <person name="Tong W.M."/>
        </authorList>
    </citation>
    <scope>NUCLEOTIDE SEQUENCE</scope>
    <source>
        <strain evidence="3">ATCC 10048</strain>
    </source>
</reference>
<name>A0ABT4IAS3_9ACTO</name>
<dbReference type="SUPFAM" id="SSF53448">
    <property type="entry name" value="Nucleotide-diphospho-sugar transferases"/>
    <property type="match status" value="1"/>
</dbReference>
<dbReference type="RefSeq" id="WP_268917640.1">
    <property type="nucleotide sequence ID" value="NZ_CP124548.1"/>
</dbReference>